<dbReference type="InterPro" id="IPR003593">
    <property type="entry name" value="AAA+_ATPase"/>
</dbReference>
<keyword evidence="9" id="KW-0238">DNA-binding</keyword>
<evidence type="ECO:0000256" key="3">
    <source>
        <dbReference type="ARBA" id="ARBA00022840"/>
    </source>
</evidence>
<dbReference type="GO" id="GO:0006355">
    <property type="term" value="P:regulation of DNA-templated transcription"/>
    <property type="evidence" value="ECO:0007669"/>
    <property type="project" value="InterPro"/>
</dbReference>
<dbReference type="NCBIfam" id="TIGR00229">
    <property type="entry name" value="sensory_box"/>
    <property type="match status" value="1"/>
</dbReference>
<organism evidence="9 10">
    <name type="scientific">Fundidesulfovibrio magnetotacticus</name>
    <dbReference type="NCBI Taxonomy" id="2730080"/>
    <lineage>
        <taxon>Bacteria</taxon>
        <taxon>Pseudomonadati</taxon>
        <taxon>Thermodesulfobacteriota</taxon>
        <taxon>Desulfovibrionia</taxon>
        <taxon>Desulfovibrionales</taxon>
        <taxon>Desulfovibrionaceae</taxon>
        <taxon>Fundidesulfovibrio</taxon>
    </lineage>
</organism>
<evidence type="ECO:0000313" key="9">
    <source>
        <dbReference type="EMBL" id="GFK96105.1"/>
    </source>
</evidence>
<dbReference type="SUPFAM" id="SSF52540">
    <property type="entry name" value="P-loop containing nucleoside triphosphate hydrolases"/>
    <property type="match status" value="1"/>
</dbReference>
<dbReference type="InterPro" id="IPR035965">
    <property type="entry name" value="PAS-like_dom_sf"/>
</dbReference>
<comment type="caution">
    <text evidence="9">The sequence shown here is derived from an EMBL/GenBank/DDBJ whole genome shotgun (WGS) entry which is preliminary data.</text>
</comment>
<dbReference type="Gene3D" id="3.30.450.20">
    <property type="entry name" value="PAS domain"/>
    <property type="match status" value="2"/>
</dbReference>
<dbReference type="EMBL" id="BLTE01000033">
    <property type="protein sequence ID" value="GFK96105.1"/>
    <property type="molecule type" value="Genomic_DNA"/>
</dbReference>
<feature type="domain" description="PAC" evidence="8">
    <location>
        <begin position="187"/>
        <end position="240"/>
    </location>
</feature>
<evidence type="ECO:0000259" key="6">
    <source>
        <dbReference type="PROSITE" id="PS50045"/>
    </source>
</evidence>
<dbReference type="InterPro" id="IPR027417">
    <property type="entry name" value="P-loop_NTPase"/>
</dbReference>
<dbReference type="PANTHER" id="PTHR32071">
    <property type="entry name" value="TRANSCRIPTIONAL REGULATORY PROTEIN"/>
    <property type="match status" value="1"/>
</dbReference>
<dbReference type="AlphaFoldDB" id="A0A6V8M661"/>
<protein>
    <recommendedName>
        <fullName evidence="4">HTH-type transcriptional regulatory protein TyrR</fullName>
    </recommendedName>
</protein>
<name>A0A6V8M661_9BACT</name>
<keyword evidence="10" id="KW-1185">Reference proteome</keyword>
<evidence type="ECO:0000259" key="8">
    <source>
        <dbReference type="PROSITE" id="PS50113"/>
    </source>
</evidence>
<dbReference type="SUPFAM" id="SSF55785">
    <property type="entry name" value="PYP-like sensor domain (PAS domain)"/>
    <property type="match status" value="1"/>
</dbReference>
<evidence type="ECO:0000256" key="1">
    <source>
        <dbReference type="ARBA" id="ARBA00022741"/>
    </source>
</evidence>
<dbReference type="GO" id="GO:0003677">
    <property type="term" value="F:DNA binding"/>
    <property type="evidence" value="ECO:0007669"/>
    <property type="project" value="UniProtKB-KW"/>
</dbReference>
<dbReference type="PROSITE" id="PS00675">
    <property type="entry name" value="SIGMA54_INTERACT_1"/>
    <property type="match status" value="1"/>
</dbReference>
<keyword evidence="3" id="KW-0067">ATP-binding</keyword>
<dbReference type="Pfam" id="PF13188">
    <property type="entry name" value="PAS_8"/>
    <property type="match status" value="1"/>
</dbReference>
<dbReference type="Pfam" id="PF25601">
    <property type="entry name" value="AAA_lid_14"/>
    <property type="match status" value="1"/>
</dbReference>
<evidence type="ECO:0000313" key="10">
    <source>
        <dbReference type="Proteomes" id="UP000494245"/>
    </source>
</evidence>
<dbReference type="Gene3D" id="1.10.10.60">
    <property type="entry name" value="Homeodomain-like"/>
    <property type="match status" value="1"/>
</dbReference>
<feature type="domain" description="PAS" evidence="7">
    <location>
        <begin position="120"/>
        <end position="172"/>
    </location>
</feature>
<dbReference type="FunFam" id="3.40.50.300:FF:000006">
    <property type="entry name" value="DNA-binding transcriptional regulator NtrC"/>
    <property type="match status" value="1"/>
</dbReference>
<dbReference type="CDD" id="cd00130">
    <property type="entry name" value="PAS"/>
    <property type="match status" value="1"/>
</dbReference>
<reference evidence="9 10" key="2">
    <citation type="submission" date="2020-05" db="EMBL/GenBank/DDBJ databases">
        <title>Draft genome sequence of Desulfovibrio sp. strainFSS-1.</title>
        <authorList>
            <person name="Shimoshige H."/>
            <person name="Kobayashi H."/>
            <person name="Maekawa T."/>
        </authorList>
    </citation>
    <scope>NUCLEOTIDE SEQUENCE [LARGE SCALE GENOMIC DNA]</scope>
    <source>
        <strain evidence="9 10">SIID29052-01</strain>
    </source>
</reference>
<dbReference type="GO" id="GO:0005524">
    <property type="term" value="F:ATP binding"/>
    <property type="evidence" value="ECO:0007669"/>
    <property type="project" value="UniProtKB-KW"/>
</dbReference>
<dbReference type="SMART" id="SM00091">
    <property type="entry name" value="PAS"/>
    <property type="match status" value="2"/>
</dbReference>
<dbReference type="PROSITE" id="PS50112">
    <property type="entry name" value="PAS"/>
    <property type="match status" value="1"/>
</dbReference>
<accession>A0A6V8M661</accession>
<dbReference type="InterPro" id="IPR000014">
    <property type="entry name" value="PAS"/>
</dbReference>
<dbReference type="InterPro" id="IPR030828">
    <property type="entry name" value="HTH_TyrR"/>
</dbReference>
<sequence>MANPGAPARSRRGKPPFDEGDALRSLGKGLFTVDRDLRPVSANPSAARILGLESPPGQTPPELLPLLRDCLEEERRTSRVLEAGERRLAAQAWPIVRDGAIVGAALLLDDALPEGSLPVPEIQLRAVLDSVSEGIWICDGSGVILDINRESQRLNSVEASDYVGRSIRCILDEGLVDHSVTLDVLRHRRQSSIIQRITKTGKQLLVTGSPVFGPDGTIAMVVVNERDVTELNALREGLQNARKVEERYRHEIAELSMLELRQKDVVAESPSMRHCLHALLKLAHMDASRILILGESGTGKGLLAKFVHQHSPRAKKPFIPINCPAVPENLFEAELFGYEKGAFTGALKQGKAGLIELARGGTLFLDEVGDIPLSVQAKLLKYLDDHELRRLGGAESKVVECGVVAATNCDLERLVDQKRFRKDLFFRLNTFIVRIAPLRERREDIFGLAEFYLAACNARYAKAKRLTPKAMRLLEAHDYPGNVRELVGIIQKAFVMSEGDDLTEAVQEALGPGGGALGEAQPRGLAESADQASARALRQAAARCRTTREMATLLGVSQSTVVRKLARYGIKPGRFISES</sequence>
<dbReference type="Gene3D" id="1.10.8.60">
    <property type="match status" value="1"/>
</dbReference>
<dbReference type="InterPro" id="IPR002078">
    <property type="entry name" value="Sigma_54_int"/>
</dbReference>
<dbReference type="SMART" id="SM00382">
    <property type="entry name" value="AAA"/>
    <property type="match status" value="1"/>
</dbReference>
<dbReference type="Proteomes" id="UP000494245">
    <property type="component" value="Unassembled WGS sequence"/>
</dbReference>
<dbReference type="PROSITE" id="PS50045">
    <property type="entry name" value="SIGMA54_INTERACT_4"/>
    <property type="match status" value="1"/>
</dbReference>
<gene>
    <name evidence="9" type="primary">hyfR_2</name>
    <name evidence="9" type="ORF">NNJEOMEG_03979</name>
</gene>
<feature type="region of interest" description="Disordered" evidence="5">
    <location>
        <begin position="1"/>
        <end position="23"/>
    </location>
</feature>
<dbReference type="CDD" id="cd00009">
    <property type="entry name" value="AAA"/>
    <property type="match status" value="1"/>
</dbReference>
<proteinExistence type="predicted"/>
<evidence type="ECO:0000256" key="4">
    <source>
        <dbReference type="ARBA" id="ARBA00029500"/>
    </source>
</evidence>
<dbReference type="InterPro" id="IPR009057">
    <property type="entry name" value="Homeodomain-like_sf"/>
</dbReference>
<evidence type="ECO:0000256" key="5">
    <source>
        <dbReference type="SAM" id="MobiDB-lite"/>
    </source>
</evidence>
<reference evidence="9 10" key="1">
    <citation type="submission" date="2020-04" db="EMBL/GenBank/DDBJ databases">
        <authorList>
            <consortium name="Desulfovibrio sp. FSS-1 genome sequencing consortium"/>
            <person name="Shimoshige H."/>
            <person name="Kobayashi H."/>
            <person name="Maekawa T."/>
        </authorList>
    </citation>
    <scope>NUCLEOTIDE SEQUENCE [LARGE SCALE GENOMIC DNA]</scope>
    <source>
        <strain evidence="9 10">SIID29052-01</strain>
    </source>
</reference>
<dbReference type="PROSITE" id="PS50113">
    <property type="entry name" value="PAC"/>
    <property type="match status" value="1"/>
</dbReference>
<feature type="domain" description="Sigma-54 factor interaction" evidence="6">
    <location>
        <begin position="265"/>
        <end position="495"/>
    </location>
</feature>
<dbReference type="Pfam" id="PF13426">
    <property type="entry name" value="PAS_9"/>
    <property type="match status" value="1"/>
</dbReference>
<evidence type="ECO:0000259" key="7">
    <source>
        <dbReference type="PROSITE" id="PS50112"/>
    </source>
</evidence>
<dbReference type="SUPFAM" id="SSF46689">
    <property type="entry name" value="Homeodomain-like"/>
    <property type="match status" value="1"/>
</dbReference>
<keyword evidence="2" id="KW-0058">Aromatic hydrocarbons catabolism</keyword>
<evidence type="ECO:0000256" key="2">
    <source>
        <dbReference type="ARBA" id="ARBA00022797"/>
    </source>
</evidence>
<dbReference type="InterPro" id="IPR000700">
    <property type="entry name" value="PAS-assoc_C"/>
</dbReference>
<dbReference type="Gene3D" id="3.40.50.300">
    <property type="entry name" value="P-loop containing nucleotide triphosphate hydrolases"/>
    <property type="match status" value="1"/>
</dbReference>
<keyword evidence="1" id="KW-0547">Nucleotide-binding</keyword>
<dbReference type="RefSeq" id="WP_173087241.1">
    <property type="nucleotide sequence ID" value="NZ_BLTE01000033.1"/>
</dbReference>
<dbReference type="InterPro" id="IPR025662">
    <property type="entry name" value="Sigma_54_int_dom_ATP-bd_1"/>
</dbReference>
<dbReference type="Pfam" id="PF00158">
    <property type="entry name" value="Sigma54_activat"/>
    <property type="match status" value="1"/>
</dbReference>
<dbReference type="InterPro" id="IPR058031">
    <property type="entry name" value="AAA_lid_NorR"/>
</dbReference>
<dbReference type="Pfam" id="PF18024">
    <property type="entry name" value="HTH_50"/>
    <property type="match status" value="1"/>
</dbReference>